<feature type="region of interest" description="Disordered" evidence="1">
    <location>
        <begin position="72"/>
        <end position="122"/>
    </location>
</feature>
<protein>
    <submittedName>
        <fullName evidence="2">Uncharacterized protein</fullName>
    </submittedName>
</protein>
<feature type="compositionally biased region" description="Basic and acidic residues" evidence="1">
    <location>
        <begin position="88"/>
        <end position="102"/>
    </location>
</feature>
<evidence type="ECO:0000313" key="2">
    <source>
        <dbReference type="EMBL" id="GBP25896.1"/>
    </source>
</evidence>
<keyword evidence="3" id="KW-1185">Reference proteome</keyword>
<accession>A0A4C1UIX4</accession>
<dbReference type="Proteomes" id="UP000299102">
    <property type="component" value="Unassembled WGS sequence"/>
</dbReference>
<gene>
    <name evidence="2" type="ORF">EVAR_81780_1</name>
</gene>
<dbReference type="AlphaFoldDB" id="A0A4C1UIX4"/>
<dbReference type="EMBL" id="BGZK01000173">
    <property type="protein sequence ID" value="GBP25896.1"/>
    <property type="molecule type" value="Genomic_DNA"/>
</dbReference>
<evidence type="ECO:0000256" key="1">
    <source>
        <dbReference type="SAM" id="MobiDB-lite"/>
    </source>
</evidence>
<organism evidence="2 3">
    <name type="scientific">Eumeta variegata</name>
    <name type="common">Bagworm moth</name>
    <name type="synonym">Eumeta japonica</name>
    <dbReference type="NCBI Taxonomy" id="151549"/>
    <lineage>
        <taxon>Eukaryota</taxon>
        <taxon>Metazoa</taxon>
        <taxon>Ecdysozoa</taxon>
        <taxon>Arthropoda</taxon>
        <taxon>Hexapoda</taxon>
        <taxon>Insecta</taxon>
        <taxon>Pterygota</taxon>
        <taxon>Neoptera</taxon>
        <taxon>Endopterygota</taxon>
        <taxon>Lepidoptera</taxon>
        <taxon>Glossata</taxon>
        <taxon>Ditrysia</taxon>
        <taxon>Tineoidea</taxon>
        <taxon>Psychidae</taxon>
        <taxon>Oiketicinae</taxon>
        <taxon>Eumeta</taxon>
    </lineage>
</organism>
<name>A0A4C1UIX4_EUMVA</name>
<feature type="compositionally biased region" description="Basic and acidic residues" evidence="1">
    <location>
        <begin position="110"/>
        <end position="122"/>
    </location>
</feature>
<sequence length="122" mass="13901">MPICNLLYFIDVSNRRVYTDVPERQEIKFVSRESRRLRVCVTSQNLTASSQSCAEVGPACVLYGRKGRDRDREVEVGVESSRSGLRGRGRDREVEVVVERSRSGSRGRGRGRDRGRQRDQSP</sequence>
<comment type="caution">
    <text evidence="2">The sequence shown here is derived from an EMBL/GenBank/DDBJ whole genome shotgun (WGS) entry which is preliminary data.</text>
</comment>
<reference evidence="2 3" key="1">
    <citation type="journal article" date="2019" name="Commun. Biol.">
        <title>The bagworm genome reveals a unique fibroin gene that provides high tensile strength.</title>
        <authorList>
            <person name="Kono N."/>
            <person name="Nakamura H."/>
            <person name="Ohtoshi R."/>
            <person name="Tomita M."/>
            <person name="Numata K."/>
            <person name="Arakawa K."/>
        </authorList>
    </citation>
    <scope>NUCLEOTIDE SEQUENCE [LARGE SCALE GENOMIC DNA]</scope>
</reference>
<evidence type="ECO:0000313" key="3">
    <source>
        <dbReference type="Proteomes" id="UP000299102"/>
    </source>
</evidence>
<proteinExistence type="predicted"/>